<comment type="subcellular location">
    <subcellularLocation>
        <location evidence="1">Nucleus</location>
    </subcellularLocation>
</comment>
<dbReference type="CDD" id="cd18914">
    <property type="entry name" value="bHLH_AtORG2_like"/>
    <property type="match status" value="1"/>
</dbReference>
<accession>A0A978UGW5</accession>
<dbReference type="Gene3D" id="4.10.280.10">
    <property type="entry name" value="Helix-loop-helix DNA-binding domain"/>
    <property type="match status" value="1"/>
</dbReference>
<feature type="domain" description="BHLH" evidence="6">
    <location>
        <begin position="84"/>
        <end position="136"/>
    </location>
</feature>
<reference evidence="7" key="1">
    <citation type="journal article" date="2021" name="Front. Plant Sci.">
        <title>Chromosome-Scale Genome Assembly for Chinese Sour Jujube and Insights Into Its Genome Evolution and Domestication Signature.</title>
        <authorList>
            <person name="Shen L.-Y."/>
            <person name="Luo H."/>
            <person name="Wang X.-L."/>
            <person name="Wang X.-M."/>
            <person name="Qiu X.-J."/>
            <person name="Liu H."/>
            <person name="Zhou S.-S."/>
            <person name="Jia K.-H."/>
            <person name="Nie S."/>
            <person name="Bao Y.-T."/>
            <person name="Zhang R.-G."/>
            <person name="Yun Q.-Z."/>
            <person name="Chai Y.-H."/>
            <person name="Lu J.-Y."/>
            <person name="Li Y."/>
            <person name="Zhao S.-W."/>
            <person name="Mao J.-F."/>
            <person name="Jia S.-G."/>
            <person name="Mao Y.-M."/>
        </authorList>
    </citation>
    <scope>NUCLEOTIDE SEQUENCE</scope>
    <source>
        <strain evidence="7">AT0</strain>
        <tissue evidence="7">Leaf</tissue>
    </source>
</reference>
<evidence type="ECO:0000313" key="7">
    <source>
        <dbReference type="EMBL" id="KAH7514046.1"/>
    </source>
</evidence>
<evidence type="ECO:0000256" key="4">
    <source>
        <dbReference type="ARBA" id="ARBA00023242"/>
    </source>
</evidence>
<dbReference type="InterPro" id="IPR015660">
    <property type="entry name" value="MASH1/Ascl1a-like"/>
</dbReference>
<name>A0A978UGW5_ZIZJJ</name>
<evidence type="ECO:0000256" key="5">
    <source>
        <dbReference type="SAM" id="MobiDB-lite"/>
    </source>
</evidence>
<dbReference type="Pfam" id="PF00010">
    <property type="entry name" value="HLH"/>
    <property type="match status" value="1"/>
</dbReference>
<dbReference type="InterPro" id="IPR036638">
    <property type="entry name" value="HLH_DNA-bd_sf"/>
</dbReference>
<feature type="region of interest" description="Disordered" evidence="5">
    <location>
        <begin position="70"/>
        <end position="92"/>
    </location>
</feature>
<protein>
    <recommendedName>
        <fullName evidence="6">BHLH domain-containing protein</fullName>
    </recommendedName>
</protein>
<keyword evidence="2" id="KW-0805">Transcription regulation</keyword>
<dbReference type="GO" id="GO:0000977">
    <property type="term" value="F:RNA polymerase II transcription regulatory region sequence-specific DNA binding"/>
    <property type="evidence" value="ECO:0007669"/>
    <property type="project" value="TreeGrafter"/>
</dbReference>
<keyword evidence="4" id="KW-0539">Nucleus</keyword>
<dbReference type="PROSITE" id="PS50888">
    <property type="entry name" value="BHLH"/>
    <property type="match status" value="1"/>
</dbReference>
<keyword evidence="3" id="KW-0804">Transcription</keyword>
<dbReference type="OrthoDB" id="1935281at2759"/>
<evidence type="ECO:0000256" key="1">
    <source>
        <dbReference type="ARBA" id="ARBA00004123"/>
    </source>
</evidence>
<dbReference type="Proteomes" id="UP000813462">
    <property type="component" value="Unassembled WGS sequence"/>
</dbReference>
<dbReference type="SUPFAM" id="SSF47459">
    <property type="entry name" value="HLH, helix-loop-helix DNA-binding domain"/>
    <property type="match status" value="1"/>
</dbReference>
<sequence length="252" mass="28908">MDYIPSDIFHFDQTDELFHMSCFPCSQQHDEILEDQIPPTPSHSGGDINLTHDPKFGRRRRLRSSVISFDENDDDHENPNANKKKKVVHREIERQRRQETAALYSSIRSLLPPEYLRGKRSISDHMHEAANYIKDLNKRIQELSDKGDELKSMKSPLSPSTAQQQDSQRRDSDSVEVRFSGARMEVIINTALRQGLPLSSVLKVIIAEGLTINSCVSTKVNERLLHTIDIEVNKSISMDPSELEQKLKNLEY</sequence>
<evidence type="ECO:0000259" key="6">
    <source>
        <dbReference type="PROSITE" id="PS50888"/>
    </source>
</evidence>
<dbReference type="GO" id="GO:0000981">
    <property type="term" value="F:DNA-binding transcription factor activity, RNA polymerase II-specific"/>
    <property type="evidence" value="ECO:0007669"/>
    <property type="project" value="TreeGrafter"/>
</dbReference>
<organism evidence="7 8">
    <name type="scientific">Ziziphus jujuba var. spinosa</name>
    <dbReference type="NCBI Taxonomy" id="714518"/>
    <lineage>
        <taxon>Eukaryota</taxon>
        <taxon>Viridiplantae</taxon>
        <taxon>Streptophyta</taxon>
        <taxon>Embryophyta</taxon>
        <taxon>Tracheophyta</taxon>
        <taxon>Spermatophyta</taxon>
        <taxon>Magnoliopsida</taxon>
        <taxon>eudicotyledons</taxon>
        <taxon>Gunneridae</taxon>
        <taxon>Pentapetalae</taxon>
        <taxon>rosids</taxon>
        <taxon>fabids</taxon>
        <taxon>Rosales</taxon>
        <taxon>Rhamnaceae</taxon>
        <taxon>Paliureae</taxon>
        <taxon>Ziziphus</taxon>
    </lineage>
</organism>
<dbReference type="InterPro" id="IPR011598">
    <property type="entry name" value="bHLH_dom"/>
</dbReference>
<dbReference type="EMBL" id="JAEACU010000011">
    <property type="protein sequence ID" value="KAH7514046.1"/>
    <property type="molecule type" value="Genomic_DNA"/>
</dbReference>
<gene>
    <name evidence="7" type="ORF">FEM48_Zijuj11G0047000</name>
</gene>
<proteinExistence type="predicted"/>
<dbReference type="GO" id="GO:0046983">
    <property type="term" value="F:protein dimerization activity"/>
    <property type="evidence" value="ECO:0007669"/>
    <property type="project" value="InterPro"/>
</dbReference>
<dbReference type="GO" id="GO:0090575">
    <property type="term" value="C:RNA polymerase II transcription regulator complex"/>
    <property type="evidence" value="ECO:0007669"/>
    <property type="project" value="TreeGrafter"/>
</dbReference>
<dbReference type="PANTHER" id="PTHR13935:SF155">
    <property type="entry name" value="TRANSCRIPTION FACTOR BHLH120-LIKE"/>
    <property type="match status" value="1"/>
</dbReference>
<evidence type="ECO:0000313" key="8">
    <source>
        <dbReference type="Proteomes" id="UP000813462"/>
    </source>
</evidence>
<comment type="caution">
    <text evidence="7">The sequence shown here is derived from an EMBL/GenBank/DDBJ whole genome shotgun (WGS) entry which is preliminary data.</text>
</comment>
<dbReference type="PANTHER" id="PTHR13935">
    <property type="entry name" value="ACHAETE-SCUTE TRANSCRIPTION FACTOR-RELATED"/>
    <property type="match status" value="1"/>
</dbReference>
<evidence type="ECO:0000256" key="3">
    <source>
        <dbReference type="ARBA" id="ARBA00023163"/>
    </source>
</evidence>
<dbReference type="AlphaFoldDB" id="A0A978UGW5"/>
<evidence type="ECO:0000256" key="2">
    <source>
        <dbReference type="ARBA" id="ARBA00023015"/>
    </source>
</evidence>
<feature type="region of interest" description="Disordered" evidence="5">
    <location>
        <begin position="147"/>
        <end position="175"/>
    </location>
</feature>